<dbReference type="Pfam" id="PF25597">
    <property type="entry name" value="SH3_retrovirus"/>
    <property type="match status" value="1"/>
</dbReference>
<feature type="domain" description="Reverse transcriptase Ty1/copia-type" evidence="2">
    <location>
        <begin position="320"/>
        <end position="531"/>
    </location>
</feature>
<reference evidence="5" key="1">
    <citation type="journal article" date="2019" name="Sci. Rep.">
        <title>Draft genome of Tanacetum cinerariifolium, the natural source of mosquito coil.</title>
        <authorList>
            <person name="Yamashiro T."/>
            <person name="Shiraishi A."/>
            <person name="Satake H."/>
            <person name="Nakayama K."/>
        </authorList>
    </citation>
    <scope>NUCLEOTIDE SEQUENCE</scope>
</reference>
<evidence type="ECO:0000259" key="2">
    <source>
        <dbReference type="Pfam" id="PF07727"/>
    </source>
</evidence>
<feature type="compositionally biased region" description="Basic residues" evidence="1">
    <location>
        <begin position="786"/>
        <end position="795"/>
    </location>
</feature>
<proteinExistence type="predicted"/>
<evidence type="ECO:0000259" key="3">
    <source>
        <dbReference type="Pfam" id="PF22922"/>
    </source>
</evidence>
<feature type="compositionally biased region" description="Polar residues" evidence="1">
    <location>
        <begin position="773"/>
        <end position="785"/>
    </location>
</feature>
<dbReference type="Pfam" id="PF22922">
    <property type="entry name" value="GAF_NLP"/>
    <property type="match status" value="1"/>
</dbReference>
<dbReference type="SUPFAM" id="SSF56672">
    <property type="entry name" value="DNA/RNA polymerases"/>
    <property type="match status" value="1"/>
</dbReference>
<dbReference type="InterPro" id="IPR057670">
    <property type="entry name" value="SH3_retrovirus"/>
</dbReference>
<gene>
    <name evidence="5" type="ORF">Tci_029154</name>
</gene>
<evidence type="ECO:0000259" key="4">
    <source>
        <dbReference type="Pfam" id="PF25597"/>
    </source>
</evidence>
<feature type="region of interest" description="Disordered" evidence="1">
    <location>
        <begin position="773"/>
        <end position="803"/>
    </location>
</feature>
<keyword evidence="5" id="KW-0548">Nucleotidyltransferase</keyword>
<feature type="domain" description="NLP1-9 GAF" evidence="3">
    <location>
        <begin position="210"/>
        <end position="254"/>
    </location>
</feature>
<dbReference type="PANTHER" id="PTHR11439:SF515">
    <property type="entry name" value="GAG-POL POLYPROTEIN"/>
    <property type="match status" value="1"/>
</dbReference>
<dbReference type="GO" id="GO:0003964">
    <property type="term" value="F:RNA-directed DNA polymerase activity"/>
    <property type="evidence" value="ECO:0007669"/>
    <property type="project" value="UniProtKB-KW"/>
</dbReference>
<dbReference type="InterPro" id="IPR055081">
    <property type="entry name" value="NLP1-9_GAF"/>
</dbReference>
<feature type="domain" description="Retroviral polymerase SH3-like" evidence="4">
    <location>
        <begin position="262"/>
        <end position="317"/>
    </location>
</feature>
<dbReference type="Pfam" id="PF07727">
    <property type="entry name" value="RVT_2"/>
    <property type="match status" value="1"/>
</dbReference>
<evidence type="ECO:0000256" key="1">
    <source>
        <dbReference type="SAM" id="MobiDB-lite"/>
    </source>
</evidence>
<name>A0A6L2L6C0_TANCI</name>
<dbReference type="CDD" id="cd09272">
    <property type="entry name" value="RNase_HI_RT_Ty1"/>
    <property type="match status" value="1"/>
</dbReference>
<dbReference type="InterPro" id="IPR013103">
    <property type="entry name" value="RVT_2"/>
</dbReference>
<accession>A0A6L2L6C0</accession>
<keyword evidence="5" id="KW-0695">RNA-directed DNA polymerase</keyword>
<comment type="caution">
    <text evidence="5">The sequence shown here is derived from an EMBL/GenBank/DDBJ whole genome shotgun (WGS) entry which is preliminary data.</text>
</comment>
<sequence length="910" mass="104758">MAENHDILSSTGVIPKHWFVEKKMESAFMDVCSSKINDGGFIQFWAPVNIHGMQLLSTYTQPFESTQIDSFILKYRLLCIRYAYSIYDFDENEIKGEDDPVIIVGGPVSTAFLNQVLEVVMNLMRLDHAKNPLVSYALECRFTSFFILPVFYPYENTITTTCVGVVECFMTMGSHPALFCNQLINALKRVGLTMLHVQECQTYKTIPSLRCARDEIEDALEIVCESYNLTLAQVWIPYKIDNHDHESSLGDTKMEQLFAVKLVPSQHLTKLDDGSTKMVYLGNEHGSKAYRLFDPTTQKICVSRDVKFKEDETWDWKDYIIKHKARLVAKGYIQEHGIDFEEVFASVARMETIRLLLAIAANNKWEVHHLDVKSAFLHGDLKEEVYVTQPEGFIKTQNQGKVYRLIKALYGLRQAPHAWNIKLDNIWKTLDFKKCALEQAIYTKTSKDSTLLIGVYVDDLIITDTPKQEIDKFKAQMEEKFEMSDLGLLAYYLGIEVTQNNDDISIRQSAYVSKILMEAGMIDCNETLITMDPGTRLTKTTEGTMVNPTKYRSLIGCLRYKLHIRPDLSYSIGLLSRYIQEPQEQHMKEIRQVLRYVKGTKDHGITYKHNRGNKIHRYNDSSYGVNTQEGKGTTGIIFYYGESPISWSIQKQATVALSSCESEFIAATTTATQALWLKRLLSKLTNTKEDKVTIKVDNKSAITLMKNPVFHRRRKHIDTKDLDYGFEFLWPQVRIYRVLLPSLLSTLNRDPLSMNPSRLWRFKGRQLQSHYLERTSNNNLEQSGTTRKKPSKNHHGWQGGNYRKRKFSDSCIQTTDSTETDSSASNSNSVESPYKETFMFKVEYGDDVIAFHLPISSLTIIAVNKQIDECLEVNVSYIIVHLDDNEWYIMDDDDDLRICLMLRKVYSTHI</sequence>
<evidence type="ECO:0000313" key="5">
    <source>
        <dbReference type="EMBL" id="GEU57176.1"/>
    </source>
</evidence>
<dbReference type="PANTHER" id="PTHR11439">
    <property type="entry name" value="GAG-POL-RELATED RETROTRANSPOSON"/>
    <property type="match status" value="1"/>
</dbReference>
<protein>
    <submittedName>
        <fullName evidence="5">Ribonuclease H-like domain, reverse transcriptase, RNA-dependent DNA polymerase</fullName>
    </submittedName>
</protein>
<dbReference type="InterPro" id="IPR043502">
    <property type="entry name" value="DNA/RNA_pol_sf"/>
</dbReference>
<dbReference type="EMBL" id="BKCJ010003787">
    <property type="protein sequence ID" value="GEU57176.1"/>
    <property type="molecule type" value="Genomic_DNA"/>
</dbReference>
<keyword evidence="5" id="KW-0808">Transferase</keyword>
<dbReference type="AlphaFoldDB" id="A0A6L2L6C0"/>
<organism evidence="5">
    <name type="scientific">Tanacetum cinerariifolium</name>
    <name type="common">Dalmatian daisy</name>
    <name type="synonym">Chrysanthemum cinerariifolium</name>
    <dbReference type="NCBI Taxonomy" id="118510"/>
    <lineage>
        <taxon>Eukaryota</taxon>
        <taxon>Viridiplantae</taxon>
        <taxon>Streptophyta</taxon>
        <taxon>Embryophyta</taxon>
        <taxon>Tracheophyta</taxon>
        <taxon>Spermatophyta</taxon>
        <taxon>Magnoliopsida</taxon>
        <taxon>eudicotyledons</taxon>
        <taxon>Gunneridae</taxon>
        <taxon>Pentapetalae</taxon>
        <taxon>asterids</taxon>
        <taxon>campanulids</taxon>
        <taxon>Asterales</taxon>
        <taxon>Asteraceae</taxon>
        <taxon>Asteroideae</taxon>
        <taxon>Anthemideae</taxon>
        <taxon>Anthemidinae</taxon>
        <taxon>Tanacetum</taxon>
    </lineage>
</organism>